<dbReference type="InterPro" id="IPR003598">
    <property type="entry name" value="Ig_sub2"/>
</dbReference>
<feature type="transmembrane region" description="Helical" evidence="1">
    <location>
        <begin position="135"/>
        <end position="157"/>
    </location>
</feature>
<proteinExistence type="predicted"/>
<keyword evidence="4" id="KW-1185">Reference proteome</keyword>
<dbReference type="SUPFAM" id="SSF48726">
    <property type="entry name" value="Immunoglobulin"/>
    <property type="match status" value="1"/>
</dbReference>
<dbReference type="GO" id="GO:0005886">
    <property type="term" value="C:plasma membrane"/>
    <property type="evidence" value="ECO:0007669"/>
    <property type="project" value="TreeGrafter"/>
</dbReference>
<keyword evidence="1" id="KW-0472">Membrane</keyword>
<dbReference type="InterPro" id="IPR013783">
    <property type="entry name" value="Ig-like_fold"/>
</dbReference>
<reference evidence="3" key="2">
    <citation type="submission" date="2025-09" db="UniProtKB">
        <authorList>
            <consortium name="Ensembl"/>
        </authorList>
    </citation>
    <scope>IDENTIFICATION</scope>
</reference>
<feature type="domain" description="Ig-like" evidence="2">
    <location>
        <begin position="38"/>
        <end position="116"/>
    </location>
</feature>
<dbReference type="AlphaFoldDB" id="A0A8C4R3F3"/>
<protein>
    <recommendedName>
        <fullName evidence="2">Ig-like domain-containing protein</fullName>
    </recommendedName>
</protein>
<dbReference type="InterPro" id="IPR042836">
    <property type="entry name" value="SIG15"/>
</dbReference>
<keyword evidence="1" id="KW-0812">Transmembrane</keyword>
<dbReference type="Pfam" id="PF13927">
    <property type="entry name" value="Ig_3"/>
    <property type="match status" value="1"/>
</dbReference>
<reference evidence="3" key="1">
    <citation type="submission" date="2025-08" db="UniProtKB">
        <authorList>
            <consortium name="Ensembl"/>
        </authorList>
    </citation>
    <scope>IDENTIFICATION</scope>
</reference>
<dbReference type="GO" id="GO:0032956">
    <property type="term" value="P:regulation of actin cytoskeleton organization"/>
    <property type="evidence" value="ECO:0007669"/>
    <property type="project" value="TreeGrafter"/>
</dbReference>
<dbReference type="Proteomes" id="UP000694388">
    <property type="component" value="Unplaced"/>
</dbReference>
<accession>A0A8C4R3F3</accession>
<dbReference type="GeneTree" id="ENSGT00930000152707"/>
<evidence type="ECO:0000313" key="4">
    <source>
        <dbReference type="Proteomes" id="UP000694388"/>
    </source>
</evidence>
<evidence type="ECO:0000256" key="1">
    <source>
        <dbReference type="SAM" id="Phobius"/>
    </source>
</evidence>
<dbReference type="GO" id="GO:2001204">
    <property type="term" value="P:regulation of osteoclast development"/>
    <property type="evidence" value="ECO:0007669"/>
    <property type="project" value="TreeGrafter"/>
</dbReference>
<dbReference type="PROSITE" id="PS50835">
    <property type="entry name" value="IG_LIKE"/>
    <property type="match status" value="1"/>
</dbReference>
<dbReference type="InterPro" id="IPR007110">
    <property type="entry name" value="Ig-like_dom"/>
</dbReference>
<dbReference type="SMART" id="SM00408">
    <property type="entry name" value="IGc2"/>
    <property type="match status" value="1"/>
</dbReference>
<evidence type="ECO:0000259" key="2">
    <source>
        <dbReference type="PROSITE" id="PS50835"/>
    </source>
</evidence>
<name>A0A8C4R3F3_EPTBU</name>
<evidence type="ECO:0000313" key="3">
    <source>
        <dbReference type="Ensembl" id="ENSEBUP00000023579.1"/>
    </source>
</evidence>
<dbReference type="GO" id="GO:0045124">
    <property type="term" value="P:regulation of bone resorption"/>
    <property type="evidence" value="ECO:0007669"/>
    <property type="project" value="TreeGrafter"/>
</dbReference>
<dbReference type="InterPro" id="IPR036179">
    <property type="entry name" value="Ig-like_dom_sf"/>
</dbReference>
<dbReference type="PANTHER" id="PTHR46942">
    <property type="entry name" value="SIALIC ACID-BINDING IG-LIKE LECTIN 15"/>
    <property type="match status" value="1"/>
</dbReference>
<organism evidence="3 4">
    <name type="scientific">Eptatretus burgeri</name>
    <name type="common">Inshore hagfish</name>
    <dbReference type="NCBI Taxonomy" id="7764"/>
    <lineage>
        <taxon>Eukaryota</taxon>
        <taxon>Metazoa</taxon>
        <taxon>Chordata</taxon>
        <taxon>Craniata</taxon>
        <taxon>Vertebrata</taxon>
        <taxon>Cyclostomata</taxon>
        <taxon>Myxini</taxon>
        <taxon>Myxiniformes</taxon>
        <taxon>Myxinidae</taxon>
        <taxon>Eptatretinae</taxon>
        <taxon>Eptatretus</taxon>
    </lineage>
</organism>
<dbReference type="PANTHER" id="PTHR46942:SF1">
    <property type="entry name" value="SIALIC ACID-BINDING IG-LIKE LECTIN 15"/>
    <property type="match status" value="1"/>
</dbReference>
<sequence>MEDEGKYTFSFQFNNHGKTYVLKTSEGNETELRVNVHPKIVDLRMEFTNDNTSSRLFCKAEAKPRPNITWLNPEQHLVDASEVLVDENVPNKLQIVSILRITGKKLSGNYSCLVKNKYGLARRHIFYKGFKYERIFYVIVGWSVILVLYLIFLLAYGSCIYNRKFEKAKSIKGTLPTKGPKETRTFAGMCHQMNSLAPSSESCDYTDFEVPQVDCVYAVVQMSKS</sequence>
<keyword evidence="1" id="KW-1133">Transmembrane helix</keyword>
<dbReference type="Ensembl" id="ENSEBUT00000024155.1">
    <property type="protein sequence ID" value="ENSEBUP00000023579.1"/>
    <property type="gene ID" value="ENSEBUG00000014530.1"/>
</dbReference>
<dbReference type="Gene3D" id="2.60.40.10">
    <property type="entry name" value="Immunoglobulins"/>
    <property type="match status" value="1"/>
</dbReference>